<dbReference type="GO" id="GO:0016020">
    <property type="term" value="C:membrane"/>
    <property type="evidence" value="ECO:0007669"/>
    <property type="project" value="UniProtKB-SubCell"/>
</dbReference>
<feature type="transmembrane region" description="Helical" evidence="6">
    <location>
        <begin position="200"/>
        <end position="219"/>
    </location>
</feature>
<feature type="transmembrane region" description="Helical" evidence="6">
    <location>
        <begin position="132"/>
        <end position="155"/>
    </location>
</feature>
<evidence type="ECO:0000256" key="5">
    <source>
        <dbReference type="SAM" id="MobiDB-lite"/>
    </source>
</evidence>
<feature type="transmembrane region" description="Helical" evidence="6">
    <location>
        <begin position="175"/>
        <end position="194"/>
    </location>
</feature>
<evidence type="ECO:0000256" key="3">
    <source>
        <dbReference type="ARBA" id="ARBA00022989"/>
    </source>
</evidence>
<evidence type="ECO:0000256" key="4">
    <source>
        <dbReference type="ARBA" id="ARBA00023136"/>
    </source>
</evidence>
<comment type="subcellular location">
    <subcellularLocation>
        <location evidence="1">Membrane</location>
        <topology evidence="1">Multi-pass membrane protein</topology>
    </subcellularLocation>
</comment>
<dbReference type="RefSeq" id="WP_165755648.1">
    <property type="nucleotide sequence ID" value="NZ_MZGX01000004.1"/>
</dbReference>
<evidence type="ECO:0000313" key="8">
    <source>
        <dbReference type="EMBL" id="OPX45436.1"/>
    </source>
</evidence>
<dbReference type="SMART" id="SM00900">
    <property type="entry name" value="FMN_bind"/>
    <property type="match status" value="1"/>
</dbReference>
<dbReference type="Gene3D" id="3.90.1010.20">
    <property type="match status" value="1"/>
</dbReference>
<dbReference type="EMBL" id="MZGX01000004">
    <property type="protein sequence ID" value="OPX45436.1"/>
    <property type="molecule type" value="Genomic_DNA"/>
</dbReference>
<feature type="compositionally biased region" description="Polar residues" evidence="5">
    <location>
        <begin position="358"/>
        <end position="376"/>
    </location>
</feature>
<evidence type="ECO:0000256" key="1">
    <source>
        <dbReference type="ARBA" id="ARBA00004141"/>
    </source>
</evidence>
<reference evidence="8 9" key="1">
    <citation type="submission" date="2017-03" db="EMBL/GenBank/DDBJ databases">
        <title>Genome sequence of Clostridium hungatei DSM 14427.</title>
        <authorList>
            <person name="Poehlein A."/>
            <person name="Daniel R."/>
        </authorList>
    </citation>
    <scope>NUCLEOTIDE SEQUENCE [LARGE SCALE GENOMIC DNA]</scope>
    <source>
        <strain evidence="8 9">DSM 14427</strain>
    </source>
</reference>
<dbReference type="Pfam" id="PF01794">
    <property type="entry name" value="Ferric_reduct"/>
    <property type="match status" value="1"/>
</dbReference>
<dbReference type="InterPro" id="IPR007329">
    <property type="entry name" value="FMN-bd"/>
</dbReference>
<protein>
    <submittedName>
        <fullName evidence="8">Sulfoxide reductase heme-binding subunit YedZ</fullName>
    </submittedName>
</protein>
<dbReference type="Proteomes" id="UP000191554">
    <property type="component" value="Unassembled WGS sequence"/>
</dbReference>
<feature type="transmembrane region" description="Helical" evidence="6">
    <location>
        <begin position="62"/>
        <end position="81"/>
    </location>
</feature>
<evidence type="ECO:0000256" key="6">
    <source>
        <dbReference type="SAM" id="Phobius"/>
    </source>
</evidence>
<feature type="transmembrane region" description="Helical" evidence="6">
    <location>
        <begin position="29"/>
        <end position="50"/>
    </location>
</feature>
<keyword evidence="9" id="KW-1185">Reference proteome</keyword>
<dbReference type="AlphaFoldDB" id="A0A1V4SPP3"/>
<keyword evidence="2 6" id="KW-0812">Transmembrane</keyword>
<sequence length="498" mass="53447">MLFILSLFLAVVFVLAGRGFIKKHPHLCYFTAIAFAGAVFAGIASGMVFHLPAWLREWAVPLFSRGAFPTALFVIVMYTGALPNSSRLIRVLMPVRAELSILASLLTLTHNAAYGITYFKRMFLRPELLPPYQLAAGIITIILLCLMLPLTVTSFPSVRRRMNGKRWKSLQRSAYLFYTLLYLHVILLSVPPMMAGRSGYSLTVLAYSVVFIGYGAMRVQKALKVRKLSPVASFVPVASGLVLLLLLGVFILNINLNSVETGSKLLAAADQKEQAVKEKPVSGQVADSRLQQEQESPAGREEVEELSGSQPEEAGESQPAGIFPAPEKNEQSVDGGTAASSEKPAQAQDKSVSENRGPVSNAQTEAKAPGSSNKISRSGRAEEEDTGLKSEKEPAPQVAAEVAAPSEKKSRYRDGAFTGTGKGYVGDITVKVTVKADKITHITITDSSEDEPYFSAAAEITGAMLSAQSAAVDTVSGATYSSEGIIQAVRAALKKAEN</sequence>
<proteinExistence type="predicted"/>
<dbReference type="GO" id="GO:0010181">
    <property type="term" value="F:FMN binding"/>
    <property type="evidence" value="ECO:0007669"/>
    <property type="project" value="InterPro"/>
</dbReference>
<comment type="caution">
    <text evidence="8">The sequence shown here is derived from an EMBL/GenBank/DDBJ whole genome shotgun (WGS) entry which is preliminary data.</text>
</comment>
<evidence type="ECO:0000259" key="7">
    <source>
        <dbReference type="SMART" id="SM00900"/>
    </source>
</evidence>
<feature type="domain" description="FMN-binding" evidence="7">
    <location>
        <begin position="423"/>
        <end position="496"/>
    </location>
</feature>
<dbReference type="STRING" id="48256.CLHUN_08060"/>
<evidence type="ECO:0000256" key="2">
    <source>
        <dbReference type="ARBA" id="ARBA00022692"/>
    </source>
</evidence>
<keyword evidence="4 6" id="KW-0472">Membrane</keyword>
<feature type="compositionally biased region" description="Low complexity" evidence="5">
    <location>
        <begin position="395"/>
        <end position="405"/>
    </location>
</feature>
<name>A0A1V4SPP3_RUMHU</name>
<keyword evidence="3 6" id="KW-1133">Transmembrane helix</keyword>
<gene>
    <name evidence="8" type="primary">yedZ</name>
    <name evidence="8" type="ORF">CLHUN_08060</name>
</gene>
<organism evidence="8 9">
    <name type="scientific">Ruminiclostridium hungatei</name>
    <name type="common">Clostridium hungatei</name>
    <dbReference type="NCBI Taxonomy" id="48256"/>
    <lineage>
        <taxon>Bacteria</taxon>
        <taxon>Bacillati</taxon>
        <taxon>Bacillota</taxon>
        <taxon>Clostridia</taxon>
        <taxon>Eubacteriales</taxon>
        <taxon>Oscillospiraceae</taxon>
        <taxon>Ruminiclostridium</taxon>
    </lineage>
</organism>
<evidence type="ECO:0000313" key="9">
    <source>
        <dbReference type="Proteomes" id="UP000191554"/>
    </source>
</evidence>
<feature type="region of interest" description="Disordered" evidence="5">
    <location>
        <begin position="276"/>
        <end position="418"/>
    </location>
</feature>
<accession>A0A1V4SPP3</accession>
<dbReference type="InterPro" id="IPR013130">
    <property type="entry name" value="Fe3_Rdtase_TM_dom"/>
</dbReference>
<feature type="transmembrane region" description="Helical" evidence="6">
    <location>
        <begin position="231"/>
        <end position="252"/>
    </location>
</feature>
<dbReference type="Pfam" id="PF04205">
    <property type="entry name" value="FMN_bind"/>
    <property type="match status" value="1"/>
</dbReference>